<keyword evidence="2" id="KW-1185">Reference proteome</keyword>
<dbReference type="RefSeq" id="WP_270880751.1">
    <property type="nucleotide sequence ID" value="NZ_JAQFVF010000037.1"/>
</dbReference>
<name>A0ABW0KFG4_9BACL</name>
<reference evidence="2" key="1">
    <citation type="journal article" date="2019" name="Int. J. Syst. Evol. Microbiol.">
        <title>The Global Catalogue of Microorganisms (GCM) 10K type strain sequencing project: providing services to taxonomists for standard genome sequencing and annotation.</title>
        <authorList>
            <consortium name="The Broad Institute Genomics Platform"/>
            <consortium name="The Broad Institute Genome Sequencing Center for Infectious Disease"/>
            <person name="Wu L."/>
            <person name="Ma J."/>
        </authorList>
    </citation>
    <scope>NUCLEOTIDE SEQUENCE [LARGE SCALE GENOMIC DNA]</scope>
    <source>
        <strain evidence="2">KACC 11904</strain>
    </source>
</reference>
<dbReference type="EMBL" id="JBHSMJ010000041">
    <property type="protein sequence ID" value="MFC5452109.1"/>
    <property type="molecule type" value="Genomic_DNA"/>
</dbReference>
<comment type="caution">
    <text evidence="1">The sequence shown here is derived from an EMBL/GenBank/DDBJ whole genome shotgun (WGS) entry which is preliminary data.</text>
</comment>
<organism evidence="1 2">
    <name type="scientific">Paenibacillus aestuarii</name>
    <dbReference type="NCBI Taxonomy" id="516965"/>
    <lineage>
        <taxon>Bacteria</taxon>
        <taxon>Bacillati</taxon>
        <taxon>Bacillota</taxon>
        <taxon>Bacilli</taxon>
        <taxon>Bacillales</taxon>
        <taxon>Paenibacillaceae</taxon>
        <taxon>Paenibacillus</taxon>
    </lineage>
</organism>
<sequence>MDLSEDGLTLSYTFSENGELPIDFEDTVGNKGNVILKVDNIDKTPPTGEVAYSKVTPTNSDVTATITPSEDVIYTSDGGSSHTFTENGSFTFEFVDKAGNKGSAVAMVSNIDKIKPTAEVMYPSNMGPTNQDVVVTINPSETVKVTNNNGALSYTFKDNGSFTFEFEDEAGNTGTATAIVSNIDKIIPTAKVIYPAETEPTNQDVVVTIEPSEEVKITSQGGASHTFTDNGSFTFEFEDLAGNKGSAVAVVSNIDKVPPTASIGYSTTSLVNTDVIATIVNPSEPIKVTNTVDGSLNYRFTQNGLFTFEFVDAAGNKGTAVATVNNIDKTSPIGSIEYSETKPTNGIVTATLNPSKPVTVTNTVYGTLSYTFNDNGSFTFEFTDAAGNTGTAVATVNNIDRTAPTATVTYSTTALTSGNVIATITPSEDVTVTNNNGSKSYTFYTNGSFTFEFVDAAGNKGTTVATVNNVDKTAPTATVSYSTTSPTNKDVVATITPSEDVTVTNNNGSKSYTFTDNGLFTFTFTDAAGNVGSVTAVVNNIDKTAPVISGVVNGQTYTAAVAPTFNEGTATLNGQPFVSGTTISTNGSYTLSVIDEAGNATSVQFTVNLTVVANEIIFSSLTPVAQGLNQFKIVASYTVIYSNGTTKTVNNATLSGGNVSNPGTQNANKSSKDYTIEGLVYTVTVMYDSSSGKFIATADKK</sequence>
<dbReference type="Proteomes" id="UP001596044">
    <property type="component" value="Unassembled WGS sequence"/>
</dbReference>
<protein>
    <submittedName>
        <fullName evidence="1">Uncharacterized protein</fullName>
    </submittedName>
</protein>
<accession>A0ABW0KFG4</accession>
<evidence type="ECO:0000313" key="1">
    <source>
        <dbReference type="EMBL" id="MFC5452109.1"/>
    </source>
</evidence>
<gene>
    <name evidence="1" type="ORF">ACFPOG_28280</name>
</gene>
<proteinExistence type="predicted"/>
<evidence type="ECO:0000313" key="2">
    <source>
        <dbReference type="Proteomes" id="UP001596044"/>
    </source>
</evidence>